<keyword evidence="1" id="KW-0813">Transport</keyword>
<dbReference type="InterPro" id="IPR017911">
    <property type="entry name" value="MacB-like_ATP-bd"/>
</dbReference>
<evidence type="ECO:0000313" key="6">
    <source>
        <dbReference type="Proteomes" id="UP000199288"/>
    </source>
</evidence>
<dbReference type="GO" id="GO:0016887">
    <property type="term" value="F:ATP hydrolysis activity"/>
    <property type="evidence" value="ECO:0007669"/>
    <property type="project" value="InterPro"/>
</dbReference>
<dbReference type="EMBL" id="FNQV01000004">
    <property type="protein sequence ID" value="SEA05695.1"/>
    <property type="molecule type" value="Genomic_DNA"/>
</dbReference>
<evidence type="ECO:0000256" key="1">
    <source>
        <dbReference type="ARBA" id="ARBA00022448"/>
    </source>
</evidence>
<dbReference type="AlphaFoldDB" id="A0A1H3Y1T2"/>
<evidence type="ECO:0000256" key="3">
    <source>
        <dbReference type="ARBA" id="ARBA00022840"/>
    </source>
</evidence>
<keyword evidence="3 5" id="KW-0067">ATP-binding</keyword>
<dbReference type="InterPro" id="IPR003439">
    <property type="entry name" value="ABC_transporter-like_ATP-bd"/>
</dbReference>
<dbReference type="InterPro" id="IPR027417">
    <property type="entry name" value="P-loop_NTPase"/>
</dbReference>
<dbReference type="PROSITE" id="PS50893">
    <property type="entry name" value="ABC_TRANSPORTER_2"/>
    <property type="match status" value="1"/>
</dbReference>
<keyword evidence="2" id="KW-0547">Nucleotide-binding</keyword>
<reference evidence="6" key="1">
    <citation type="submission" date="2016-10" db="EMBL/GenBank/DDBJ databases">
        <authorList>
            <person name="Varghese N."/>
            <person name="Submissions S."/>
        </authorList>
    </citation>
    <scope>NUCLEOTIDE SEQUENCE [LARGE SCALE GENOMIC DNA]</scope>
    <source>
        <strain evidence="6">KPR-1</strain>
    </source>
</reference>
<protein>
    <submittedName>
        <fullName evidence="5">Putative ABC transport system ATP-binding protein</fullName>
    </submittedName>
</protein>
<dbReference type="CDD" id="cd03255">
    <property type="entry name" value="ABC_MJ0796_LolCDE_FtsE"/>
    <property type="match status" value="1"/>
</dbReference>
<dbReference type="InterPro" id="IPR003593">
    <property type="entry name" value="AAA+_ATPase"/>
</dbReference>
<dbReference type="GO" id="GO:0005886">
    <property type="term" value="C:plasma membrane"/>
    <property type="evidence" value="ECO:0007669"/>
    <property type="project" value="TreeGrafter"/>
</dbReference>
<gene>
    <name evidence="5" type="ORF">SAMN02910418_00836</name>
</gene>
<dbReference type="GO" id="GO:0005524">
    <property type="term" value="F:ATP binding"/>
    <property type="evidence" value="ECO:0007669"/>
    <property type="project" value="UniProtKB-KW"/>
</dbReference>
<dbReference type="RefSeq" id="WP_092562556.1">
    <property type="nucleotide sequence ID" value="NZ_FNQV01000004.1"/>
</dbReference>
<dbReference type="SMART" id="SM00382">
    <property type="entry name" value="AAA"/>
    <property type="match status" value="1"/>
</dbReference>
<keyword evidence="6" id="KW-1185">Reference proteome</keyword>
<evidence type="ECO:0000259" key="4">
    <source>
        <dbReference type="PROSITE" id="PS50893"/>
    </source>
</evidence>
<dbReference type="GO" id="GO:0098796">
    <property type="term" value="C:membrane protein complex"/>
    <property type="evidence" value="ECO:0007669"/>
    <property type="project" value="UniProtKB-ARBA"/>
</dbReference>
<dbReference type="PANTHER" id="PTHR24220:SF685">
    <property type="entry name" value="ABC TRANSPORTER RELATED"/>
    <property type="match status" value="1"/>
</dbReference>
<dbReference type="OrthoDB" id="9802264at2"/>
<dbReference type="Pfam" id="PF00005">
    <property type="entry name" value="ABC_tran"/>
    <property type="match status" value="1"/>
</dbReference>
<dbReference type="PANTHER" id="PTHR24220">
    <property type="entry name" value="IMPORT ATP-BINDING PROTEIN"/>
    <property type="match status" value="1"/>
</dbReference>
<dbReference type="InterPro" id="IPR017871">
    <property type="entry name" value="ABC_transporter-like_CS"/>
</dbReference>
<dbReference type="SUPFAM" id="SSF52540">
    <property type="entry name" value="P-loop containing nucleoside triphosphate hydrolases"/>
    <property type="match status" value="1"/>
</dbReference>
<dbReference type="GO" id="GO:0022857">
    <property type="term" value="F:transmembrane transporter activity"/>
    <property type="evidence" value="ECO:0007669"/>
    <property type="project" value="TreeGrafter"/>
</dbReference>
<feature type="domain" description="ABC transporter" evidence="4">
    <location>
        <begin position="8"/>
        <end position="239"/>
    </location>
</feature>
<dbReference type="Gene3D" id="3.40.50.300">
    <property type="entry name" value="P-loop containing nucleotide triphosphate hydrolases"/>
    <property type="match status" value="1"/>
</dbReference>
<name>A0A1H3Y1T2_9ACTO</name>
<dbReference type="FunFam" id="3.40.50.300:FF:000032">
    <property type="entry name" value="Export ABC transporter ATP-binding protein"/>
    <property type="match status" value="1"/>
</dbReference>
<dbReference type="PROSITE" id="PS00211">
    <property type="entry name" value="ABC_TRANSPORTER_1"/>
    <property type="match status" value="1"/>
</dbReference>
<organism evidence="5 6">
    <name type="scientific">Bowdeniella nasicola</name>
    <dbReference type="NCBI Taxonomy" id="208480"/>
    <lineage>
        <taxon>Bacteria</taxon>
        <taxon>Bacillati</taxon>
        <taxon>Actinomycetota</taxon>
        <taxon>Actinomycetes</taxon>
        <taxon>Actinomycetales</taxon>
        <taxon>Actinomycetaceae</taxon>
        <taxon>Bowdeniella</taxon>
    </lineage>
</organism>
<evidence type="ECO:0000256" key="2">
    <source>
        <dbReference type="ARBA" id="ARBA00022741"/>
    </source>
</evidence>
<accession>A0A1H3Y1T2</accession>
<evidence type="ECO:0000313" key="5">
    <source>
        <dbReference type="EMBL" id="SEA05695.1"/>
    </source>
</evidence>
<proteinExistence type="predicted"/>
<sequence length="239" mass="25448">MSSISAAIRAENLTKIYGSGDAAVRAVDNVSVAIEAGEFTSVMGPSGSGKSTFLHCVAGLDSVTSGRVQIAGEDITAMSDAQLSRFRRDRIGFVFQAFNLLPTMTAQQNIVLPTKMARKSVDQAWFDQLIETLGLAERLDHRPYELSGGQQQRVAVARALLTRPAVLIADEPTGNLDSASSAEVLQLLRSAVDDLDQAVLMVTHDPNAAGVGDRILSMADGVIVSDERPGHSQGRRVAE</sequence>
<dbReference type="InterPro" id="IPR015854">
    <property type="entry name" value="ABC_transpr_LolD-like"/>
</dbReference>
<dbReference type="Proteomes" id="UP000199288">
    <property type="component" value="Unassembled WGS sequence"/>
</dbReference>